<evidence type="ECO:0000256" key="1">
    <source>
        <dbReference type="ARBA" id="ARBA00023002"/>
    </source>
</evidence>
<dbReference type="PANTHER" id="PTHR43364">
    <property type="entry name" value="NADH-SPECIFIC METHYLGLYOXAL REDUCTASE-RELATED"/>
    <property type="match status" value="1"/>
</dbReference>
<accession>A0A086KXX2</accession>
<sequence>TALLAYGALGGGILTGKYLEWLEYPTTGRMLRFPSYMKRYRGSLAARAVSAYFYLALRLEHPNLTVMALRWVLSRPFICSTILGFTDFYQLRENLFCTTPACGALSDWAEREINFLHWKWRDVLRIIQ</sequence>
<dbReference type="AlphaFoldDB" id="A0A086KXX2"/>
<reference evidence="3 4" key="1">
    <citation type="submission" date="2014-07" db="EMBL/GenBank/DDBJ databases">
        <authorList>
            <person name="Sibley D."/>
            <person name="Venepally P."/>
            <person name="Karamycheva S."/>
            <person name="Hadjithomas M."/>
            <person name="Khan A."/>
            <person name="Brunk B."/>
            <person name="Roos D."/>
            <person name="Caler E."/>
            <person name="Lorenzi H."/>
        </authorList>
    </citation>
    <scope>NUCLEOTIDE SEQUENCE [LARGE SCALE GENOMIC DNA]</scope>
    <source>
        <strain evidence="3 4">FOU</strain>
    </source>
</reference>
<protein>
    <submittedName>
        <fullName evidence="3">Aldo-keto reductase</fullName>
    </submittedName>
</protein>
<keyword evidence="1" id="KW-0560">Oxidoreductase</keyword>
<dbReference type="InterPro" id="IPR023210">
    <property type="entry name" value="NADP_OxRdtase_dom"/>
</dbReference>
<dbReference type="EMBL" id="AEYH02001585">
    <property type="protein sequence ID" value="KFG49240.1"/>
    <property type="molecule type" value="Genomic_DNA"/>
</dbReference>
<dbReference type="PANTHER" id="PTHR43364:SF4">
    <property type="entry name" value="NAD(P)-LINKED OXIDOREDUCTASE SUPERFAMILY PROTEIN"/>
    <property type="match status" value="1"/>
</dbReference>
<dbReference type="GO" id="GO:0016491">
    <property type="term" value="F:oxidoreductase activity"/>
    <property type="evidence" value="ECO:0007669"/>
    <property type="project" value="UniProtKB-KW"/>
</dbReference>
<feature type="non-terminal residue" evidence="3">
    <location>
        <position position="1"/>
    </location>
</feature>
<evidence type="ECO:0000259" key="2">
    <source>
        <dbReference type="Pfam" id="PF00248"/>
    </source>
</evidence>
<dbReference type="Gene3D" id="3.20.20.100">
    <property type="entry name" value="NADP-dependent oxidoreductase domain"/>
    <property type="match status" value="1"/>
</dbReference>
<feature type="domain" description="NADP-dependent oxidoreductase" evidence="2">
    <location>
        <begin position="3"/>
        <end position="96"/>
    </location>
</feature>
<dbReference type="InterPro" id="IPR050523">
    <property type="entry name" value="AKR_Detox_Biosynth"/>
</dbReference>
<dbReference type="InterPro" id="IPR036812">
    <property type="entry name" value="NAD(P)_OxRdtase_dom_sf"/>
</dbReference>
<dbReference type="VEuPathDB" id="ToxoDB:TGFOU_404680"/>
<comment type="caution">
    <text evidence="3">The sequence shown here is derived from an EMBL/GenBank/DDBJ whole genome shotgun (WGS) entry which is preliminary data.</text>
</comment>
<evidence type="ECO:0000313" key="4">
    <source>
        <dbReference type="Proteomes" id="UP000028838"/>
    </source>
</evidence>
<dbReference type="SUPFAM" id="SSF51430">
    <property type="entry name" value="NAD(P)-linked oxidoreductase"/>
    <property type="match status" value="1"/>
</dbReference>
<dbReference type="Proteomes" id="UP000028838">
    <property type="component" value="Unassembled WGS sequence"/>
</dbReference>
<dbReference type="Pfam" id="PF00248">
    <property type="entry name" value="Aldo_ket_red"/>
    <property type="match status" value="1"/>
</dbReference>
<name>A0A086KXX2_TOXGO</name>
<proteinExistence type="predicted"/>
<gene>
    <name evidence="3" type="ORF">TGFOU_404680</name>
</gene>
<organism evidence="3 4">
    <name type="scientific">Toxoplasma gondii FOU</name>
    <dbReference type="NCBI Taxonomy" id="943167"/>
    <lineage>
        <taxon>Eukaryota</taxon>
        <taxon>Sar</taxon>
        <taxon>Alveolata</taxon>
        <taxon>Apicomplexa</taxon>
        <taxon>Conoidasida</taxon>
        <taxon>Coccidia</taxon>
        <taxon>Eucoccidiorida</taxon>
        <taxon>Eimeriorina</taxon>
        <taxon>Sarcocystidae</taxon>
        <taxon>Toxoplasma</taxon>
    </lineage>
</organism>
<evidence type="ECO:0000313" key="3">
    <source>
        <dbReference type="EMBL" id="KFG49240.1"/>
    </source>
</evidence>